<proteinExistence type="inferred from homology"/>
<name>A0A0F9VFM4_9ZZZZ</name>
<protein>
    <recommendedName>
        <fullName evidence="3">Secondary thiamine-phosphate synthase enzyme</fullName>
    </recommendedName>
</protein>
<dbReference type="PANTHER" id="PTHR30615">
    <property type="entry name" value="UNCHARACTERIZED PROTEIN YJBQ-RELATED"/>
    <property type="match status" value="1"/>
</dbReference>
<evidence type="ECO:0000256" key="1">
    <source>
        <dbReference type="ARBA" id="ARBA00005534"/>
    </source>
</evidence>
<dbReference type="SUPFAM" id="SSF111038">
    <property type="entry name" value="YjbQ-like"/>
    <property type="match status" value="1"/>
</dbReference>
<comment type="similarity">
    <text evidence="1">Belongs to the UPF0047 family.</text>
</comment>
<dbReference type="PANTHER" id="PTHR30615:SF8">
    <property type="entry name" value="UPF0047 PROTEIN C4A8.02C"/>
    <property type="match status" value="1"/>
</dbReference>
<organism evidence="2">
    <name type="scientific">marine sediment metagenome</name>
    <dbReference type="NCBI Taxonomy" id="412755"/>
    <lineage>
        <taxon>unclassified sequences</taxon>
        <taxon>metagenomes</taxon>
        <taxon>ecological metagenomes</taxon>
    </lineage>
</organism>
<dbReference type="InterPro" id="IPR035917">
    <property type="entry name" value="YjbQ-like_sf"/>
</dbReference>
<gene>
    <name evidence="2" type="ORF">LCGC14_0102750</name>
</gene>
<dbReference type="Pfam" id="PF01894">
    <property type="entry name" value="YjbQ"/>
    <property type="match status" value="1"/>
</dbReference>
<dbReference type="EMBL" id="LAZR01000029">
    <property type="protein sequence ID" value="KKO02825.1"/>
    <property type="molecule type" value="Genomic_DNA"/>
</dbReference>
<sequence length="153" mass="17713">MFKYSIMKTAHKTIEYQTKGLFDFIDITDEVKTFLKESEIKNGLINIQTLHTTVGLILNENEPLLIEDIKAHLERIAPTTLKYNHDDFGRRTVNICDDECINGHSHCKAIHLPVNLTLNLINGEIQLGQWQRILFVELDKARKRKVQIQIMGE</sequence>
<dbReference type="Gene3D" id="2.60.120.460">
    <property type="entry name" value="YjbQ-like"/>
    <property type="match status" value="1"/>
</dbReference>
<dbReference type="NCBIfam" id="TIGR00149">
    <property type="entry name" value="TIGR00149_YjbQ"/>
    <property type="match status" value="1"/>
</dbReference>
<dbReference type="InterPro" id="IPR001602">
    <property type="entry name" value="UPF0047_YjbQ-like"/>
</dbReference>
<evidence type="ECO:0008006" key="3">
    <source>
        <dbReference type="Google" id="ProtNLM"/>
    </source>
</evidence>
<dbReference type="AlphaFoldDB" id="A0A0F9VFM4"/>
<dbReference type="PIRSF" id="PIRSF004681">
    <property type="entry name" value="UCP004681"/>
    <property type="match status" value="1"/>
</dbReference>
<comment type="caution">
    <text evidence="2">The sequence shown here is derived from an EMBL/GenBank/DDBJ whole genome shotgun (WGS) entry which is preliminary data.</text>
</comment>
<reference evidence="2" key="1">
    <citation type="journal article" date="2015" name="Nature">
        <title>Complex archaea that bridge the gap between prokaryotes and eukaryotes.</title>
        <authorList>
            <person name="Spang A."/>
            <person name="Saw J.H."/>
            <person name="Jorgensen S.L."/>
            <person name="Zaremba-Niedzwiedzka K."/>
            <person name="Martijn J."/>
            <person name="Lind A.E."/>
            <person name="van Eijk R."/>
            <person name="Schleper C."/>
            <person name="Guy L."/>
            <person name="Ettema T.J."/>
        </authorList>
    </citation>
    <scope>NUCLEOTIDE SEQUENCE</scope>
</reference>
<evidence type="ECO:0000313" key="2">
    <source>
        <dbReference type="EMBL" id="KKO02825.1"/>
    </source>
</evidence>
<accession>A0A0F9VFM4</accession>